<reference evidence="5 6" key="1">
    <citation type="submission" date="2023-04" db="EMBL/GenBank/DDBJ databases">
        <title>Ectobacillus antri isolated from activated sludge.</title>
        <authorList>
            <person name="Yan P."/>
            <person name="Liu X."/>
        </authorList>
    </citation>
    <scope>NUCLEOTIDE SEQUENCE [LARGE SCALE GENOMIC DNA]</scope>
    <source>
        <strain evidence="5 6">C18H</strain>
    </source>
</reference>
<dbReference type="CDD" id="cd00845">
    <property type="entry name" value="MPP_UshA_N_like"/>
    <property type="match status" value="1"/>
</dbReference>
<dbReference type="SUPFAM" id="SSF56300">
    <property type="entry name" value="Metallo-dependent phosphatases"/>
    <property type="match status" value="1"/>
</dbReference>
<dbReference type="RefSeq" id="WP_278018196.1">
    <property type="nucleotide sequence ID" value="NZ_JARRRY010000006.1"/>
</dbReference>
<evidence type="ECO:0000256" key="1">
    <source>
        <dbReference type="ARBA" id="ARBA00022729"/>
    </source>
</evidence>
<evidence type="ECO:0000256" key="2">
    <source>
        <dbReference type="RuleBase" id="RU362119"/>
    </source>
</evidence>
<evidence type="ECO:0000313" key="5">
    <source>
        <dbReference type="EMBL" id="MDG5754551.1"/>
    </source>
</evidence>
<dbReference type="EMBL" id="JARULN010000010">
    <property type="protein sequence ID" value="MDG5754551.1"/>
    <property type="molecule type" value="Genomic_DNA"/>
</dbReference>
<keyword evidence="1" id="KW-0732">Signal</keyword>
<dbReference type="Pfam" id="PF00149">
    <property type="entry name" value="Metallophos"/>
    <property type="match status" value="1"/>
</dbReference>
<dbReference type="InterPro" id="IPR006179">
    <property type="entry name" value="5_nucleotidase/apyrase"/>
</dbReference>
<comment type="caution">
    <text evidence="5">The sequence shown here is derived from an EMBL/GenBank/DDBJ whole genome shotgun (WGS) entry which is preliminary data.</text>
</comment>
<dbReference type="InterPro" id="IPR004843">
    <property type="entry name" value="Calcineurin-like_PHP"/>
</dbReference>
<dbReference type="Gene3D" id="3.60.21.10">
    <property type="match status" value="1"/>
</dbReference>
<name>A0ABT6H886_9BACI</name>
<proteinExistence type="inferred from homology"/>
<dbReference type="InterPro" id="IPR011240">
    <property type="entry name" value="Pesterase_YunD"/>
</dbReference>
<dbReference type="PANTHER" id="PTHR11575:SF23">
    <property type="entry name" value="5-NUCLEOTIDASE FAMILY PROTEIN"/>
    <property type="match status" value="1"/>
</dbReference>
<evidence type="ECO:0000259" key="4">
    <source>
        <dbReference type="Pfam" id="PF02872"/>
    </source>
</evidence>
<dbReference type="Gene3D" id="3.90.780.10">
    <property type="entry name" value="5'-Nucleotidase, C-terminal domain"/>
    <property type="match status" value="1"/>
</dbReference>
<comment type="similarity">
    <text evidence="2">Belongs to the 5'-nucleotidase family.</text>
</comment>
<dbReference type="SUPFAM" id="SSF55816">
    <property type="entry name" value="5'-nucleotidase (syn. UDP-sugar hydrolase), C-terminal domain"/>
    <property type="match status" value="1"/>
</dbReference>
<dbReference type="PANTHER" id="PTHR11575">
    <property type="entry name" value="5'-NUCLEOTIDASE-RELATED"/>
    <property type="match status" value="1"/>
</dbReference>
<dbReference type="InterPro" id="IPR029052">
    <property type="entry name" value="Metallo-depent_PP-like"/>
</dbReference>
<feature type="domain" description="5'-Nucleotidase C-terminal" evidence="4">
    <location>
        <begin position="286"/>
        <end position="422"/>
    </location>
</feature>
<keyword evidence="2 5" id="KW-0378">Hydrolase</keyword>
<dbReference type="InterPro" id="IPR008334">
    <property type="entry name" value="5'-Nucleotdase_C"/>
</dbReference>
<dbReference type="PIRSF" id="PIRSF036361">
    <property type="entry name" value="YunD"/>
    <property type="match status" value="1"/>
</dbReference>
<organism evidence="5 6">
    <name type="scientific">Ectobacillus antri</name>
    <dbReference type="NCBI Taxonomy" id="2486280"/>
    <lineage>
        <taxon>Bacteria</taxon>
        <taxon>Bacillati</taxon>
        <taxon>Bacillota</taxon>
        <taxon>Bacilli</taxon>
        <taxon>Bacillales</taxon>
        <taxon>Bacillaceae</taxon>
        <taxon>Ectobacillus</taxon>
    </lineage>
</organism>
<dbReference type="PRINTS" id="PR01607">
    <property type="entry name" value="APYRASEFAMLY"/>
</dbReference>
<keyword evidence="2" id="KW-0547">Nucleotide-binding</keyword>
<evidence type="ECO:0000313" key="6">
    <source>
        <dbReference type="Proteomes" id="UP001218246"/>
    </source>
</evidence>
<dbReference type="Proteomes" id="UP001218246">
    <property type="component" value="Unassembled WGS sequence"/>
</dbReference>
<feature type="domain" description="Calcineurin-like phosphoesterase" evidence="3">
    <location>
        <begin position="5"/>
        <end position="202"/>
    </location>
</feature>
<accession>A0ABT6H886</accession>
<evidence type="ECO:0000259" key="3">
    <source>
        <dbReference type="Pfam" id="PF00149"/>
    </source>
</evidence>
<dbReference type="Pfam" id="PF02872">
    <property type="entry name" value="5_nucleotid_C"/>
    <property type="match status" value="1"/>
</dbReference>
<dbReference type="GO" id="GO:0016787">
    <property type="term" value="F:hydrolase activity"/>
    <property type="evidence" value="ECO:0007669"/>
    <property type="project" value="UniProtKB-KW"/>
</dbReference>
<dbReference type="InterPro" id="IPR036907">
    <property type="entry name" value="5'-Nucleotdase_C_sf"/>
</dbReference>
<sequence>MVTIHLYHTNDLHSHFESWNPIAGFMQQEKERHRVSGSPVFILDIGDHVDRYHTISEATAGRGNVELLNEAGYDFVTIGNNEGITLPKEELERLYTKAEFPVLVANLFHQDGTRPHWVRPYHIEETAGLTIAFIGVTVAYPDFYAKLGWSITDPIIALEKCLQEVRQKADVVVLLSHLGRNEDEYIATHYDIDVILGAHTHHFFEKGMLVNDTLLCCTGKWGQYVGHVQLEIDVESKEILQKRASTLSVNQLGGYHADTRLDVLQEQSRLILQEKVTVLPHALPVDWFAETEFTSLLASSLKKWCDAEIGMVNAGVLLESLPAGTVTKGDIHRICPHPINPCRLLITGKTLRDVIIKAIRPQTEQMEIKGLGFRGKIMGKMIFDGVQIIRDNIPGNKKLLEEILVNGEPLDLQRMYAVGTIDMFTFGYIYPELALAPEKRYYMPELLRDVLEDTLVRSSVNS</sequence>
<protein>
    <submittedName>
        <fullName evidence="5">Bifunctional UDP-sugar hydrolase/5'-nucleotidase</fullName>
    </submittedName>
</protein>
<keyword evidence="6" id="KW-1185">Reference proteome</keyword>
<gene>
    <name evidence="5" type="ORF">P6P90_11280</name>
</gene>